<evidence type="ECO:0008006" key="3">
    <source>
        <dbReference type="Google" id="ProtNLM"/>
    </source>
</evidence>
<dbReference type="EMBL" id="JBHTEK010000001">
    <property type="protein sequence ID" value="MFC7666964.1"/>
    <property type="molecule type" value="Genomic_DNA"/>
</dbReference>
<comment type="caution">
    <text evidence="1">The sequence shown here is derived from an EMBL/GenBank/DDBJ whole genome shotgun (WGS) entry which is preliminary data.</text>
</comment>
<gene>
    <name evidence="1" type="ORF">ACFQT0_05675</name>
</gene>
<protein>
    <recommendedName>
        <fullName evidence="3">Ferredoxin</fullName>
    </recommendedName>
</protein>
<accession>A0ABW2U255</accession>
<name>A0ABW2U255_9BACT</name>
<evidence type="ECO:0000313" key="1">
    <source>
        <dbReference type="EMBL" id="MFC7666964.1"/>
    </source>
</evidence>
<dbReference type="Proteomes" id="UP001596513">
    <property type="component" value="Unassembled WGS sequence"/>
</dbReference>
<dbReference type="RefSeq" id="WP_380201114.1">
    <property type="nucleotide sequence ID" value="NZ_JBHTEK010000001.1"/>
</dbReference>
<sequence length="67" mass="7380">MPAVLEQPLTRVACAHCGETCPPEPLLLADKPFCCAGCRTVYEPARRQQPLHLLPPRRSARPESEGN</sequence>
<organism evidence="1 2">
    <name type="scientific">Hymenobacter humi</name>
    <dbReference type="NCBI Taxonomy" id="1411620"/>
    <lineage>
        <taxon>Bacteria</taxon>
        <taxon>Pseudomonadati</taxon>
        <taxon>Bacteroidota</taxon>
        <taxon>Cytophagia</taxon>
        <taxon>Cytophagales</taxon>
        <taxon>Hymenobacteraceae</taxon>
        <taxon>Hymenobacter</taxon>
    </lineage>
</organism>
<evidence type="ECO:0000313" key="2">
    <source>
        <dbReference type="Proteomes" id="UP001596513"/>
    </source>
</evidence>
<reference evidence="2" key="1">
    <citation type="journal article" date="2019" name="Int. J. Syst. Evol. Microbiol.">
        <title>The Global Catalogue of Microorganisms (GCM) 10K type strain sequencing project: providing services to taxonomists for standard genome sequencing and annotation.</title>
        <authorList>
            <consortium name="The Broad Institute Genomics Platform"/>
            <consortium name="The Broad Institute Genome Sequencing Center for Infectious Disease"/>
            <person name="Wu L."/>
            <person name="Ma J."/>
        </authorList>
    </citation>
    <scope>NUCLEOTIDE SEQUENCE [LARGE SCALE GENOMIC DNA]</scope>
    <source>
        <strain evidence="2">JCM 19635</strain>
    </source>
</reference>
<proteinExistence type="predicted"/>
<keyword evidence="2" id="KW-1185">Reference proteome</keyword>